<accession>A0A840A859</accession>
<dbReference type="InterPro" id="IPR042100">
    <property type="entry name" value="Bug_dom1"/>
</dbReference>
<evidence type="ECO:0000313" key="2">
    <source>
        <dbReference type="EMBL" id="MBB3897072.1"/>
    </source>
</evidence>
<protein>
    <recommendedName>
        <fullName evidence="4">Tripartite tricarboxylate transporter substrate binding protein</fullName>
    </recommendedName>
</protein>
<feature type="signal peptide" evidence="1">
    <location>
        <begin position="1"/>
        <end position="21"/>
    </location>
</feature>
<gene>
    <name evidence="2" type="ORF">GGQ83_000498</name>
</gene>
<dbReference type="AlphaFoldDB" id="A0A840A859"/>
<keyword evidence="3" id="KW-1185">Reference proteome</keyword>
<keyword evidence="1" id="KW-0732">Signal</keyword>
<organism evidence="2 3">
    <name type="scientific">Roseococcus suduntuyensis</name>
    <dbReference type="NCBI Taxonomy" id="455361"/>
    <lineage>
        <taxon>Bacteria</taxon>
        <taxon>Pseudomonadati</taxon>
        <taxon>Pseudomonadota</taxon>
        <taxon>Alphaproteobacteria</taxon>
        <taxon>Acetobacterales</taxon>
        <taxon>Roseomonadaceae</taxon>
        <taxon>Roseococcus</taxon>
    </lineage>
</organism>
<dbReference type="Proteomes" id="UP000553193">
    <property type="component" value="Unassembled WGS sequence"/>
</dbReference>
<feature type="chain" id="PRO_5032465674" description="Tripartite tricarboxylate transporter substrate binding protein" evidence="1">
    <location>
        <begin position="22"/>
        <end position="88"/>
    </location>
</feature>
<reference evidence="2 3" key="1">
    <citation type="submission" date="2020-08" db="EMBL/GenBank/DDBJ databases">
        <title>Genomic Encyclopedia of Type Strains, Phase IV (KMG-IV): sequencing the most valuable type-strain genomes for metagenomic binning, comparative biology and taxonomic classification.</title>
        <authorList>
            <person name="Goeker M."/>
        </authorList>
    </citation>
    <scope>NUCLEOTIDE SEQUENCE [LARGE SCALE GENOMIC DNA]</scope>
    <source>
        <strain evidence="2 3">DSM 19979</strain>
    </source>
</reference>
<name>A0A840A859_9PROT</name>
<sequence length="88" mass="9374">MLLRRAALACSLLLTPLVAAAQAFPERPVSISVGFAPGGSTDIASRLIQAGVAPWTGPNTPEVTRDFLQAELEKYRAVVAQTGIRLER</sequence>
<comment type="caution">
    <text evidence="2">The sequence shown here is derived from an EMBL/GenBank/DDBJ whole genome shotgun (WGS) entry which is preliminary data.</text>
</comment>
<evidence type="ECO:0008006" key="4">
    <source>
        <dbReference type="Google" id="ProtNLM"/>
    </source>
</evidence>
<dbReference type="Gene3D" id="3.40.190.150">
    <property type="entry name" value="Bordetella uptake gene, domain 1"/>
    <property type="match status" value="1"/>
</dbReference>
<dbReference type="EMBL" id="JACIDJ010000001">
    <property type="protein sequence ID" value="MBB3897072.1"/>
    <property type="molecule type" value="Genomic_DNA"/>
</dbReference>
<proteinExistence type="predicted"/>
<evidence type="ECO:0000313" key="3">
    <source>
        <dbReference type="Proteomes" id="UP000553193"/>
    </source>
</evidence>
<evidence type="ECO:0000256" key="1">
    <source>
        <dbReference type="SAM" id="SignalP"/>
    </source>
</evidence>